<dbReference type="PANTHER" id="PTHR43212">
    <property type="entry name" value="QUERCETIN 2,3-DIOXYGENASE"/>
    <property type="match status" value="1"/>
</dbReference>
<dbReference type="InterPro" id="IPR012093">
    <property type="entry name" value="Pirin"/>
</dbReference>
<evidence type="ECO:0000313" key="4">
    <source>
        <dbReference type="Proteomes" id="UP000679307"/>
    </source>
</evidence>
<dbReference type="InterPro" id="IPR003829">
    <property type="entry name" value="Pirin_N_dom"/>
</dbReference>
<accession>A0ABX8EPI3</accession>
<evidence type="ECO:0000259" key="2">
    <source>
        <dbReference type="Pfam" id="PF02678"/>
    </source>
</evidence>
<keyword evidence="4" id="KW-1185">Reference proteome</keyword>
<sequence>MMPVTVEIRRGMARFTSRDAGRLTRHALSFGPHYDPDRLRLGPMVCHDDHVLGGGRGFETHHHEDLEILTWVVEGALDHTDSLGTDRRLAAGSLALLSAGSGVEHSETAAPGVPSRFVQAWLVPDEPGLPPAYGATTPAPVHLDGRAALLAAGPGVVGGEDAALRLGTTGAALQVVRLEAGQELALGPDTSPPGSLRHVFVTTGALLRFSLAEPLAAGDTLVVDGPEAQAAATVVAAVATELMVWTFA</sequence>
<dbReference type="EMBL" id="CP075371">
    <property type="protein sequence ID" value="QVT81955.1"/>
    <property type="molecule type" value="Genomic_DNA"/>
</dbReference>
<dbReference type="Pfam" id="PF02678">
    <property type="entry name" value="Pirin"/>
    <property type="match status" value="1"/>
</dbReference>
<dbReference type="Proteomes" id="UP000679307">
    <property type="component" value="Chromosome"/>
</dbReference>
<name>A0ABX8EPI3_9ACTN</name>
<comment type="similarity">
    <text evidence="1">Belongs to the pirin family.</text>
</comment>
<reference evidence="3 4" key="1">
    <citation type="submission" date="2021-05" db="EMBL/GenBank/DDBJ databases">
        <title>Complete genome of Nocardioides aquaticus KCTC 9944T isolated from meromictic and hypersaline Ekho Lake, Antarctica.</title>
        <authorList>
            <person name="Hwang K."/>
            <person name="Kim K.M."/>
            <person name="Choe H."/>
        </authorList>
    </citation>
    <scope>NUCLEOTIDE SEQUENCE [LARGE SCALE GENOMIC DNA]</scope>
    <source>
        <strain evidence="3 4">KCTC 9944</strain>
    </source>
</reference>
<evidence type="ECO:0000256" key="1">
    <source>
        <dbReference type="RuleBase" id="RU003457"/>
    </source>
</evidence>
<keyword evidence="3" id="KW-0560">Oxidoreductase</keyword>
<organism evidence="3 4">
    <name type="scientific">Nocardioides aquaticus</name>
    <dbReference type="NCBI Taxonomy" id="160826"/>
    <lineage>
        <taxon>Bacteria</taxon>
        <taxon>Bacillati</taxon>
        <taxon>Actinomycetota</taxon>
        <taxon>Actinomycetes</taxon>
        <taxon>Propionibacteriales</taxon>
        <taxon>Nocardioidaceae</taxon>
        <taxon>Nocardioides</taxon>
    </lineage>
</organism>
<evidence type="ECO:0000313" key="3">
    <source>
        <dbReference type="EMBL" id="QVT81955.1"/>
    </source>
</evidence>
<proteinExistence type="inferred from homology"/>
<gene>
    <name evidence="3" type="ORF">ENKNEFLB_04374</name>
</gene>
<dbReference type="EC" id="1.13.11.24" evidence="3"/>
<dbReference type="PANTHER" id="PTHR43212:SF3">
    <property type="entry name" value="QUERCETIN 2,3-DIOXYGENASE"/>
    <property type="match status" value="1"/>
</dbReference>
<dbReference type="GO" id="GO:0008127">
    <property type="term" value="F:quercetin 2,3-dioxygenase activity"/>
    <property type="evidence" value="ECO:0007669"/>
    <property type="project" value="UniProtKB-EC"/>
</dbReference>
<feature type="domain" description="Pirin N-terminal" evidence="2">
    <location>
        <begin position="22"/>
        <end position="122"/>
    </location>
</feature>
<protein>
    <submittedName>
        <fullName evidence="3">Quercetin 2,3-dioxygenase</fullName>
        <ecNumber evidence="3">1.13.11.24</ecNumber>
    </submittedName>
</protein>